<dbReference type="PANTHER" id="PTHR33841">
    <property type="entry name" value="DNA METHYLTRANSFERASE YEEA-RELATED"/>
    <property type="match status" value="1"/>
</dbReference>
<dbReference type="EC" id="2.1.1.72" evidence="1"/>
<gene>
    <name evidence="6" type="ORF">AAEO56_15560</name>
</gene>
<reference evidence="6 7" key="1">
    <citation type="submission" date="2024-04" db="EMBL/GenBank/DDBJ databases">
        <title>Flavobacterium sp. DGU11 16S ribosomal RNA gene Genome sequencing and assembly.</title>
        <authorList>
            <person name="Park S."/>
        </authorList>
    </citation>
    <scope>NUCLEOTIDE SEQUENCE [LARGE SCALE GENOMIC DNA]</scope>
    <source>
        <strain evidence="6 7">DGU11</strain>
    </source>
</reference>
<name>A0ABU9HZT8_9FLAO</name>
<keyword evidence="7" id="KW-1185">Reference proteome</keyword>
<proteinExistence type="predicted"/>
<sequence length="290" mass="33296">MSLTKASDYVRQKFGKISFNSGSWVVLSTIELQIKNKIENIGKPLKDWDIQINYGIKTGFNEAFIINSAKRDELIGKCPKSEEIIRPILRGRDIKKYKADWAGLYIINTHTGYKSQSGQIIPAVNIEEYPAIKDHLDKFYTQLSVRQDKGMTPYHLRSCIYMEDFYKQKIVWGNLNLSASYCLAEEGMFINAPCAIITPYSAYLLAILNSRIADYYIRNLGVTRNGGYFEYKPMFVEKLPLPILSDNEREALSKLVENPTIQNQYEINLLIYKIYGLSASEISFVESLFN</sequence>
<dbReference type="Pfam" id="PF12950">
    <property type="entry name" value="TaqI_C"/>
    <property type="match status" value="1"/>
</dbReference>
<evidence type="ECO:0000256" key="2">
    <source>
        <dbReference type="ARBA" id="ARBA00022603"/>
    </source>
</evidence>
<feature type="domain" description="TaqI-like C-terminal specificity" evidence="5">
    <location>
        <begin position="87"/>
        <end position="241"/>
    </location>
</feature>
<dbReference type="RefSeq" id="WP_341697983.1">
    <property type="nucleotide sequence ID" value="NZ_JBBYHR010000009.1"/>
</dbReference>
<dbReference type="EMBL" id="JBBYHR010000009">
    <property type="protein sequence ID" value="MEL1245689.1"/>
    <property type="molecule type" value="Genomic_DNA"/>
</dbReference>
<comment type="catalytic activity">
    <reaction evidence="4">
        <text>a 2'-deoxyadenosine in DNA + S-adenosyl-L-methionine = an N(6)-methyl-2'-deoxyadenosine in DNA + S-adenosyl-L-homocysteine + H(+)</text>
        <dbReference type="Rhea" id="RHEA:15197"/>
        <dbReference type="Rhea" id="RHEA-COMP:12418"/>
        <dbReference type="Rhea" id="RHEA-COMP:12419"/>
        <dbReference type="ChEBI" id="CHEBI:15378"/>
        <dbReference type="ChEBI" id="CHEBI:57856"/>
        <dbReference type="ChEBI" id="CHEBI:59789"/>
        <dbReference type="ChEBI" id="CHEBI:90615"/>
        <dbReference type="ChEBI" id="CHEBI:90616"/>
        <dbReference type="EC" id="2.1.1.72"/>
    </reaction>
</comment>
<evidence type="ECO:0000313" key="7">
    <source>
        <dbReference type="Proteomes" id="UP001464555"/>
    </source>
</evidence>
<dbReference type="Proteomes" id="UP001464555">
    <property type="component" value="Unassembled WGS sequence"/>
</dbReference>
<keyword evidence="3" id="KW-0808">Transferase</keyword>
<evidence type="ECO:0000313" key="6">
    <source>
        <dbReference type="EMBL" id="MEL1245689.1"/>
    </source>
</evidence>
<comment type="caution">
    <text evidence="6">The sequence shown here is derived from an EMBL/GenBank/DDBJ whole genome shotgun (WGS) entry which is preliminary data.</text>
</comment>
<evidence type="ECO:0000256" key="3">
    <source>
        <dbReference type="ARBA" id="ARBA00022679"/>
    </source>
</evidence>
<dbReference type="PANTHER" id="PTHR33841:SF1">
    <property type="entry name" value="DNA METHYLTRANSFERASE A"/>
    <property type="match status" value="1"/>
</dbReference>
<evidence type="ECO:0000256" key="4">
    <source>
        <dbReference type="ARBA" id="ARBA00047942"/>
    </source>
</evidence>
<evidence type="ECO:0000256" key="1">
    <source>
        <dbReference type="ARBA" id="ARBA00011900"/>
    </source>
</evidence>
<dbReference type="InterPro" id="IPR050953">
    <property type="entry name" value="N4_N6_ade-DNA_methylase"/>
</dbReference>
<keyword evidence="2" id="KW-0489">Methyltransferase</keyword>
<evidence type="ECO:0000259" key="5">
    <source>
        <dbReference type="Pfam" id="PF12950"/>
    </source>
</evidence>
<protein>
    <recommendedName>
        <fullName evidence="1">site-specific DNA-methyltransferase (adenine-specific)</fullName>
        <ecNumber evidence="1">2.1.1.72</ecNumber>
    </recommendedName>
</protein>
<organism evidence="6 7">
    <name type="scientific">Flavobacterium arundinis</name>
    <dbReference type="NCBI Taxonomy" id="3139143"/>
    <lineage>
        <taxon>Bacteria</taxon>
        <taxon>Pseudomonadati</taxon>
        <taxon>Bacteroidota</taxon>
        <taxon>Flavobacteriia</taxon>
        <taxon>Flavobacteriales</taxon>
        <taxon>Flavobacteriaceae</taxon>
        <taxon>Flavobacterium</taxon>
    </lineage>
</organism>
<accession>A0ABU9HZT8</accession>
<dbReference type="InterPro" id="IPR025931">
    <property type="entry name" value="TaqI_C"/>
</dbReference>